<proteinExistence type="predicted"/>
<reference evidence="1 2" key="1">
    <citation type="submission" date="2014-06" db="EMBL/GenBank/DDBJ databases">
        <title>Evolutionary Origins and Diversification of the Mycorrhizal Mutualists.</title>
        <authorList>
            <consortium name="DOE Joint Genome Institute"/>
            <consortium name="Mycorrhizal Genomics Consortium"/>
            <person name="Kohler A."/>
            <person name="Kuo A."/>
            <person name="Nagy L.G."/>
            <person name="Floudas D."/>
            <person name="Copeland A."/>
            <person name="Barry K.W."/>
            <person name="Cichocki N."/>
            <person name="Veneault-Fourrey C."/>
            <person name="LaButti K."/>
            <person name="Lindquist E.A."/>
            <person name="Lipzen A."/>
            <person name="Lundell T."/>
            <person name="Morin E."/>
            <person name="Murat C."/>
            <person name="Riley R."/>
            <person name="Ohm R."/>
            <person name="Sun H."/>
            <person name="Tunlid A."/>
            <person name="Henrissat B."/>
            <person name="Grigoriev I.V."/>
            <person name="Hibbett D.S."/>
            <person name="Martin F."/>
        </authorList>
    </citation>
    <scope>NUCLEOTIDE SEQUENCE [LARGE SCALE GENOMIC DNA]</scope>
    <source>
        <strain evidence="1 2">SS14</strain>
    </source>
</reference>
<evidence type="ECO:0000313" key="2">
    <source>
        <dbReference type="Proteomes" id="UP000054279"/>
    </source>
</evidence>
<name>A0A0C9TE53_SPHS4</name>
<dbReference type="EMBL" id="KN837332">
    <property type="protein sequence ID" value="KIJ27533.1"/>
    <property type="molecule type" value="Genomic_DNA"/>
</dbReference>
<accession>A0A0C9TE53</accession>
<dbReference type="OrthoDB" id="2676448at2759"/>
<organism evidence="1 2">
    <name type="scientific">Sphaerobolus stellatus (strain SS14)</name>
    <dbReference type="NCBI Taxonomy" id="990650"/>
    <lineage>
        <taxon>Eukaryota</taxon>
        <taxon>Fungi</taxon>
        <taxon>Dikarya</taxon>
        <taxon>Basidiomycota</taxon>
        <taxon>Agaricomycotina</taxon>
        <taxon>Agaricomycetes</taxon>
        <taxon>Phallomycetidae</taxon>
        <taxon>Geastrales</taxon>
        <taxon>Sphaerobolaceae</taxon>
        <taxon>Sphaerobolus</taxon>
    </lineage>
</organism>
<protein>
    <submittedName>
        <fullName evidence="1">Uncharacterized protein</fullName>
    </submittedName>
</protein>
<gene>
    <name evidence="1" type="ORF">M422DRAFT_190879</name>
</gene>
<sequence length="257" mass="29796">LKYIKIHGYQLAVDKLEGLVVQRLFELTKANASETGYKLRTHIAKAIKTRSKAIQRALNAYNNLAVKMDPPRPKLSWTEIVEYSTIAEFELLRIGAREDIRNLEWAKTRNREATVCQLKTIRAEEEIHRLNVEVKRLATWIEDEMELFSGTLEKLIETDPLLYEAMKDRAFRQERINNQLRAVLHHISALNGFTGTTDFGERFFPNPRIILRIPARNASRQVTEVDEEDIGFSSADEELDHVDQMYEGIMRISIPDE</sequence>
<evidence type="ECO:0000313" key="1">
    <source>
        <dbReference type="EMBL" id="KIJ27533.1"/>
    </source>
</evidence>
<feature type="non-terminal residue" evidence="1">
    <location>
        <position position="1"/>
    </location>
</feature>
<dbReference type="AlphaFoldDB" id="A0A0C9TE53"/>
<keyword evidence="2" id="KW-1185">Reference proteome</keyword>
<dbReference type="Proteomes" id="UP000054279">
    <property type="component" value="Unassembled WGS sequence"/>
</dbReference>
<dbReference type="HOGENOM" id="CLU_013084_0_2_1"/>